<evidence type="ECO:0000313" key="2">
    <source>
        <dbReference type="Proteomes" id="UP000228531"/>
    </source>
</evidence>
<name>A0A2M8WNK2_9RHOB</name>
<gene>
    <name evidence="1" type="ORF">BC777_1365</name>
</gene>
<accession>A0A2M8WNK2</accession>
<dbReference type="AlphaFoldDB" id="A0A2M8WNK2"/>
<dbReference type="Proteomes" id="UP000228531">
    <property type="component" value="Unassembled WGS sequence"/>
</dbReference>
<sequence>MNTGAGVSPEVTTGAPVFHETWPIRQIEMDQISLPPPRALCHITSNKN</sequence>
<keyword evidence="2" id="KW-1185">Reference proteome</keyword>
<comment type="caution">
    <text evidence="1">The sequence shown here is derived from an EMBL/GenBank/DDBJ whole genome shotgun (WGS) entry which is preliminary data.</text>
</comment>
<organism evidence="1 2">
    <name type="scientific">Yoonia maricola</name>
    <dbReference type="NCBI Taxonomy" id="420999"/>
    <lineage>
        <taxon>Bacteria</taxon>
        <taxon>Pseudomonadati</taxon>
        <taxon>Pseudomonadota</taxon>
        <taxon>Alphaproteobacteria</taxon>
        <taxon>Rhodobacterales</taxon>
        <taxon>Paracoccaceae</taxon>
        <taxon>Yoonia</taxon>
    </lineage>
</organism>
<evidence type="ECO:0000313" key="1">
    <source>
        <dbReference type="EMBL" id="PJI92512.1"/>
    </source>
</evidence>
<proteinExistence type="predicted"/>
<dbReference type="RefSeq" id="WP_168769092.1">
    <property type="nucleotide sequence ID" value="NZ_PGTY01000001.1"/>
</dbReference>
<dbReference type="EMBL" id="PGTY01000001">
    <property type="protein sequence ID" value="PJI92512.1"/>
    <property type="molecule type" value="Genomic_DNA"/>
</dbReference>
<protein>
    <submittedName>
        <fullName evidence="1">Uncharacterized protein</fullName>
    </submittedName>
</protein>
<reference evidence="1 2" key="1">
    <citation type="submission" date="2017-11" db="EMBL/GenBank/DDBJ databases">
        <title>Genomic Encyclopedia of Archaeal and Bacterial Type Strains, Phase II (KMG-II): From Individual Species to Whole Genera.</title>
        <authorList>
            <person name="Goeker M."/>
        </authorList>
    </citation>
    <scope>NUCLEOTIDE SEQUENCE [LARGE SCALE GENOMIC DNA]</scope>
    <source>
        <strain evidence="1 2">DSM 29128</strain>
    </source>
</reference>